<dbReference type="Proteomes" id="UP001283361">
    <property type="component" value="Unassembled WGS sequence"/>
</dbReference>
<dbReference type="AlphaFoldDB" id="A0AAE1DFH0"/>
<organism evidence="1 2">
    <name type="scientific">Elysia crispata</name>
    <name type="common">lettuce slug</name>
    <dbReference type="NCBI Taxonomy" id="231223"/>
    <lineage>
        <taxon>Eukaryota</taxon>
        <taxon>Metazoa</taxon>
        <taxon>Spiralia</taxon>
        <taxon>Lophotrochozoa</taxon>
        <taxon>Mollusca</taxon>
        <taxon>Gastropoda</taxon>
        <taxon>Heterobranchia</taxon>
        <taxon>Euthyneura</taxon>
        <taxon>Panpulmonata</taxon>
        <taxon>Sacoglossa</taxon>
        <taxon>Placobranchoidea</taxon>
        <taxon>Plakobranchidae</taxon>
        <taxon>Elysia</taxon>
    </lineage>
</organism>
<dbReference type="EMBL" id="JAWDGP010004092">
    <property type="protein sequence ID" value="KAK3767955.1"/>
    <property type="molecule type" value="Genomic_DNA"/>
</dbReference>
<comment type="caution">
    <text evidence="1">The sequence shown here is derived from an EMBL/GenBank/DDBJ whole genome shotgun (WGS) entry which is preliminary data.</text>
</comment>
<name>A0AAE1DFH0_9GAST</name>
<evidence type="ECO:0000313" key="2">
    <source>
        <dbReference type="Proteomes" id="UP001283361"/>
    </source>
</evidence>
<gene>
    <name evidence="1" type="ORF">RRG08_049511</name>
</gene>
<protein>
    <submittedName>
        <fullName evidence="1">Uncharacterized protein</fullName>
    </submittedName>
</protein>
<reference evidence="1" key="1">
    <citation type="journal article" date="2023" name="G3 (Bethesda)">
        <title>A reference genome for the long-term kleptoplast-retaining sea slug Elysia crispata morphotype clarki.</title>
        <authorList>
            <person name="Eastman K.E."/>
            <person name="Pendleton A.L."/>
            <person name="Shaikh M.A."/>
            <person name="Suttiyut T."/>
            <person name="Ogas R."/>
            <person name="Tomko P."/>
            <person name="Gavelis G."/>
            <person name="Widhalm J.R."/>
            <person name="Wisecaver J.H."/>
        </authorList>
    </citation>
    <scope>NUCLEOTIDE SEQUENCE</scope>
    <source>
        <strain evidence="1">ECLA1</strain>
    </source>
</reference>
<proteinExistence type="predicted"/>
<keyword evidence="2" id="KW-1185">Reference proteome</keyword>
<evidence type="ECO:0000313" key="1">
    <source>
        <dbReference type="EMBL" id="KAK3767955.1"/>
    </source>
</evidence>
<sequence length="80" mass="9322">MFKRDGVEDVGFKVRTEENRMMKMLHQPPSEEQSLLMTSVRRDGMEGIEEQELAITNCNFQSVLERNKDGRALLSKTFRT</sequence>
<accession>A0AAE1DFH0</accession>